<dbReference type="EMBL" id="MRDB01000012">
    <property type="protein sequence ID" value="RKL43259.1"/>
    <property type="molecule type" value="Genomic_DNA"/>
</dbReference>
<keyword evidence="1" id="KW-0539">Nucleus</keyword>
<dbReference type="InterPro" id="IPR052895">
    <property type="entry name" value="HetReg/Transcr_Mod"/>
</dbReference>
<gene>
    <name evidence="4" type="ORF">BFJ72_g4672</name>
</gene>
<dbReference type="GO" id="GO:0008270">
    <property type="term" value="F:zinc ion binding"/>
    <property type="evidence" value="ECO:0007669"/>
    <property type="project" value="InterPro"/>
</dbReference>
<sequence>MAPHSHWFLLESVLTGEFSDFSLTCKDHEFKLHHLVVCPQSPVIRAALLGGFEETTSKLVTVNEFDVTTVRSMVMFLYTGDYDPRTDKLDLPLQADGTRSTEEAEINDSDEDRMSEESETSEAERNRNTDNILSHLRVNAIADYYGIKELIKLSTAKLGTIFRNEQDFRIFPKVIQEMSVSNRDTGLQAIIASAAAHYIEDLTASQILRNLDIESNLAIEIIEACGKRIQKLETELSGVHELKNSYQSAKEREQRAHKAIHAQVRNLITELRESIGCMSCGTQFECYIDEPAQTETNASKIYVPLDTDRREIRLASIVPGRWSEDVCCNLKVVSLNDAPTYEALSYAWGDPFDKTPIFLNGLTFLVTKNLHWALRRLRHSDETRHIWVDALCINQLNKPDKTRQIELMKDIYSGAHEVQVYFGESGVLDTISSEEQETWADPPRSYWFGDDRDHPILNNFSNFQTMTDGQLSRLSPTTRLRQAIASAYTILILLAQGRCIKDFVLERTNPQVWAATLWVLNHLASSPWWKRVWVVEEVILSRSATTIYGEVVAPLDSVERGGSVIHIHIERCCRDFYQSLSGHHRSRLLAIGQQTAALERVRYEWELYADKEAQRLPRFLGMTRARGAYDARDKIYSLLGLTRDCSERLSIVPDYSIPVSQVYAQTAFKIIRHTNSLGILLTVEKKRTDSEIPTWCPDWSCSSNGEENDLWVHSRSWKFNAGPVNGAVANLYHGRVLAVKGVHIDVVSKTTLALSQDAPLGSRLDEFARIVGYDSEPQAHYVTGGTVKQAFWRTMLNEALETEPNKYERLTEDDEAFFSLWYRRTRNGSGLRLSPNDFPGLDPAAQREAASVLRIKILEDRLVALGQSIPAAVTESAQNHGAAGDAPNMEKVQVDETEALLQQITEKTGSLAIDDDGELRYFSSVSNFNLVQKVASNIAERGKPEVRLSQVVTLPLELQEHLLELYFCWQNPWVYIVEKTVFMRDFYDNIATEHCTPLLLWAIYSVAARYSDRTCVRTDPDDPSTAGVEFAVHAKDLLRHECEITTISAVQAAALLSIQCMAENKEPAGWLYIGMMFLSGPKHFYSTDL</sequence>
<evidence type="ECO:0000256" key="1">
    <source>
        <dbReference type="ARBA" id="ARBA00023242"/>
    </source>
</evidence>
<feature type="region of interest" description="Disordered" evidence="2">
    <location>
        <begin position="89"/>
        <end position="128"/>
    </location>
</feature>
<accession>A0A420TNY1</accession>
<dbReference type="PANTHER" id="PTHR24148">
    <property type="entry name" value="ANKYRIN REPEAT DOMAIN-CONTAINING PROTEIN 39 HOMOLOG-RELATED"/>
    <property type="match status" value="1"/>
</dbReference>
<evidence type="ECO:0000259" key="3">
    <source>
        <dbReference type="PROSITE" id="PS50097"/>
    </source>
</evidence>
<protein>
    <recommendedName>
        <fullName evidence="3">BTB domain-containing protein</fullName>
    </recommendedName>
</protein>
<dbReference type="Pfam" id="PF00651">
    <property type="entry name" value="BTB"/>
    <property type="match status" value="1"/>
</dbReference>
<dbReference type="Proteomes" id="UP000283569">
    <property type="component" value="Unassembled WGS sequence"/>
</dbReference>
<dbReference type="AlphaFoldDB" id="A0A420TNY1"/>
<comment type="caution">
    <text evidence="4">The sequence shown here is derived from an EMBL/GenBank/DDBJ whole genome shotgun (WGS) entry which is preliminary data.</text>
</comment>
<dbReference type="InterPro" id="IPR000210">
    <property type="entry name" value="BTB/POZ_dom"/>
</dbReference>
<dbReference type="Gene3D" id="3.30.710.10">
    <property type="entry name" value="Potassium Channel Kv1.1, Chain A"/>
    <property type="match status" value="1"/>
</dbReference>
<evidence type="ECO:0000256" key="2">
    <source>
        <dbReference type="SAM" id="MobiDB-lite"/>
    </source>
</evidence>
<dbReference type="SUPFAM" id="SSF54695">
    <property type="entry name" value="POZ domain"/>
    <property type="match status" value="1"/>
</dbReference>
<dbReference type="Pfam" id="PF04082">
    <property type="entry name" value="Fungal_trans"/>
    <property type="match status" value="1"/>
</dbReference>
<proteinExistence type="predicted"/>
<dbReference type="InterPro" id="IPR011333">
    <property type="entry name" value="SKP1/BTB/POZ_sf"/>
</dbReference>
<dbReference type="GO" id="GO:0006351">
    <property type="term" value="P:DNA-templated transcription"/>
    <property type="evidence" value="ECO:0007669"/>
    <property type="project" value="InterPro"/>
</dbReference>
<evidence type="ECO:0000313" key="4">
    <source>
        <dbReference type="EMBL" id="RKL43259.1"/>
    </source>
</evidence>
<reference evidence="4 5" key="1">
    <citation type="journal article" date="2018" name="Sci. Rep.">
        <title>Characterisation of pathogen-specific regions and novel effector candidates in Fusarium oxysporum f. sp. cepae.</title>
        <authorList>
            <person name="Armitage A.D."/>
            <person name="Taylor A."/>
            <person name="Sobczyk M.K."/>
            <person name="Baxter L."/>
            <person name="Greenfield B.P."/>
            <person name="Bates H.J."/>
            <person name="Wilson F."/>
            <person name="Jackson A.C."/>
            <person name="Ott S."/>
            <person name="Harrison R.J."/>
            <person name="Clarkson J.P."/>
        </authorList>
    </citation>
    <scope>NUCLEOTIDE SEQUENCE [LARGE SCALE GENOMIC DNA]</scope>
    <source>
        <strain evidence="4 5">Fp_A8</strain>
    </source>
</reference>
<dbReference type="PROSITE" id="PS50097">
    <property type="entry name" value="BTB"/>
    <property type="match status" value="1"/>
</dbReference>
<dbReference type="Pfam" id="PF06985">
    <property type="entry name" value="HET"/>
    <property type="match status" value="1"/>
</dbReference>
<name>A0A420TNY1_GIBIN</name>
<dbReference type="PANTHER" id="PTHR24148:SF64">
    <property type="entry name" value="HETEROKARYON INCOMPATIBILITY DOMAIN-CONTAINING PROTEIN"/>
    <property type="match status" value="1"/>
</dbReference>
<dbReference type="GO" id="GO:0003677">
    <property type="term" value="F:DNA binding"/>
    <property type="evidence" value="ECO:0007669"/>
    <property type="project" value="InterPro"/>
</dbReference>
<feature type="compositionally biased region" description="Acidic residues" evidence="2">
    <location>
        <begin position="103"/>
        <end position="121"/>
    </location>
</feature>
<dbReference type="CDD" id="cd12148">
    <property type="entry name" value="fungal_TF_MHR"/>
    <property type="match status" value="1"/>
</dbReference>
<organism evidence="4 5">
    <name type="scientific">Gibberella intermedia</name>
    <name type="common">Bulb rot disease fungus</name>
    <name type="synonym">Fusarium proliferatum</name>
    <dbReference type="NCBI Taxonomy" id="948311"/>
    <lineage>
        <taxon>Eukaryota</taxon>
        <taxon>Fungi</taxon>
        <taxon>Dikarya</taxon>
        <taxon>Ascomycota</taxon>
        <taxon>Pezizomycotina</taxon>
        <taxon>Sordariomycetes</taxon>
        <taxon>Hypocreomycetidae</taxon>
        <taxon>Hypocreales</taxon>
        <taxon>Nectriaceae</taxon>
        <taxon>Fusarium</taxon>
        <taxon>Fusarium fujikuroi species complex</taxon>
    </lineage>
</organism>
<feature type="domain" description="BTB" evidence="3">
    <location>
        <begin position="19"/>
        <end position="86"/>
    </location>
</feature>
<dbReference type="InterPro" id="IPR010730">
    <property type="entry name" value="HET"/>
</dbReference>
<evidence type="ECO:0000313" key="5">
    <source>
        <dbReference type="Proteomes" id="UP000283569"/>
    </source>
</evidence>
<dbReference type="InterPro" id="IPR007219">
    <property type="entry name" value="XnlR_reg_dom"/>
</dbReference>